<sequence>MQQRRNEKKAWILLCTALLLSALISFGLGRYTIAIPKVAGILASKLFPIAPYWSQTDARVVTLIRLPRVLFAILSGAGLAMSGAVLQGVFRNPLVGPQVIGVTAGSGFGGALAIMLFSSQFLNMIFAFAFGLAAVAAVFLLSRSKGHSPILMLVLSGVIASAFFTALTSLIKYVADPYDKLPAIVVWLMGSFSTITYKKLVASAIPLILAGSFLFLIRFRINIVSLGEEEAEAIGVKTDRLRWMILIAVAVITAAVVSAAGIVGWVGLVVPHMARMIVGPDHRKLLPASALMGGTYMLWVDNLARSATAAEIPLGIITAIIGAPVFGYLLKKNQAKGWKHD</sequence>
<gene>
    <name evidence="9" type="ordered locus">Spirs_2709</name>
</gene>
<protein>
    <submittedName>
        <fullName evidence="9">Transport system permease protein</fullName>
    </submittedName>
</protein>
<accession>E1R8Q9</accession>
<name>E1R8Q9_SEDSS</name>
<feature type="transmembrane region" description="Helical" evidence="8">
    <location>
        <begin position="153"/>
        <end position="175"/>
    </location>
</feature>
<evidence type="ECO:0000256" key="3">
    <source>
        <dbReference type="ARBA" id="ARBA00022448"/>
    </source>
</evidence>
<organism evidence="9 10">
    <name type="scientific">Sediminispirochaeta smaragdinae (strain DSM 11293 / JCM 15392 / SEBR 4228)</name>
    <name type="common">Spirochaeta smaragdinae</name>
    <dbReference type="NCBI Taxonomy" id="573413"/>
    <lineage>
        <taxon>Bacteria</taxon>
        <taxon>Pseudomonadati</taxon>
        <taxon>Spirochaetota</taxon>
        <taxon>Spirochaetia</taxon>
        <taxon>Spirochaetales</taxon>
        <taxon>Spirochaetaceae</taxon>
        <taxon>Sediminispirochaeta</taxon>
    </lineage>
</organism>
<feature type="transmembrane region" description="Helical" evidence="8">
    <location>
        <begin position="99"/>
        <end position="118"/>
    </location>
</feature>
<dbReference type="HOGENOM" id="CLU_013016_0_2_12"/>
<dbReference type="CDD" id="cd06550">
    <property type="entry name" value="TM_ABC_iron-siderophores_like"/>
    <property type="match status" value="1"/>
</dbReference>
<dbReference type="KEGG" id="ssm:Spirs_2709"/>
<feature type="transmembrane region" description="Helical" evidence="8">
    <location>
        <begin position="124"/>
        <end position="141"/>
    </location>
</feature>
<feature type="transmembrane region" description="Helical" evidence="8">
    <location>
        <begin position="204"/>
        <end position="223"/>
    </location>
</feature>
<feature type="transmembrane region" description="Helical" evidence="8">
    <location>
        <begin position="243"/>
        <end position="270"/>
    </location>
</feature>
<keyword evidence="7 8" id="KW-0472">Membrane</keyword>
<evidence type="ECO:0000256" key="5">
    <source>
        <dbReference type="ARBA" id="ARBA00022692"/>
    </source>
</evidence>
<dbReference type="EMBL" id="CP002116">
    <property type="protein sequence ID" value="ADK81816.1"/>
    <property type="molecule type" value="Genomic_DNA"/>
</dbReference>
<keyword evidence="10" id="KW-1185">Reference proteome</keyword>
<dbReference type="FunFam" id="1.10.3470.10:FF:000001">
    <property type="entry name" value="Vitamin B12 ABC transporter permease BtuC"/>
    <property type="match status" value="1"/>
</dbReference>
<dbReference type="GO" id="GO:0005886">
    <property type="term" value="C:plasma membrane"/>
    <property type="evidence" value="ECO:0007669"/>
    <property type="project" value="UniProtKB-SubCell"/>
</dbReference>
<feature type="transmembrane region" description="Helical" evidence="8">
    <location>
        <begin position="69"/>
        <end position="90"/>
    </location>
</feature>
<dbReference type="GO" id="GO:0022857">
    <property type="term" value="F:transmembrane transporter activity"/>
    <property type="evidence" value="ECO:0007669"/>
    <property type="project" value="InterPro"/>
</dbReference>
<dbReference type="Pfam" id="PF01032">
    <property type="entry name" value="FecCD"/>
    <property type="match status" value="1"/>
</dbReference>
<evidence type="ECO:0000256" key="4">
    <source>
        <dbReference type="ARBA" id="ARBA00022475"/>
    </source>
</evidence>
<evidence type="ECO:0000256" key="1">
    <source>
        <dbReference type="ARBA" id="ARBA00004651"/>
    </source>
</evidence>
<feature type="transmembrane region" description="Helical" evidence="8">
    <location>
        <begin position="312"/>
        <end position="330"/>
    </location>
</feature>
<proteinExistence type="inferred from homology"/>
<dbReference type="AlphaFoldDB" id="E1R8Q9"/>
<dbReference type="Gene3D" id="1.10.3470.10">
    <property type="entry name" value="ABC transporter involved in vitamin B12 uptake, BtuC"/>
    <property type="match status" value="1"/>
</dbReference>
<dbReference type="RefSeq" id="WP_013255277.1">
    <property type="nucleotide sequence ID" value="NC_014364.1"/>
</dbReference>
<dbReference type="PANTHER" id="PTHR30472">
    <property type="entry name" value="FERRIC ENTEROBACTIN TRANSPORT SYSTEM PERMEASE PROTEIN"/>
    <property type="match status" value="1"/>
</dbReference>
<evidence type="ECO:0000256" key="7">
    <source>
        <dbReference type="ARBA" id="ARBA00023136"/>
    </source>
</evidence>
<keyword evidence="6 8" id="KW-1133">Transmembrane helix</keyword>
<dbReference type="GO" id="GO:0033214">
    <property type="term" value="P:siderophore-iron import into cell"/>
    <property type="evidence" value="ECO:0007669"/>
    <property type="project" value="TreeGrafter"/>
</dbReference>
<comment type="similarity">
    <text evidence="2">Belongs to the binding-protein-dependent transport system permease family. FecCD subfamily.</text>
</comment>
<dbReference type="InterPro" id="IPR000522">
    <property type="entry name" value="ABC_transptr_permease_BtuC"/>
</dbReference>
<evidence type="ECO:0000256" key="8">
    <source>
        <dbReference type="SAM" id="Phobius"/>
    </source>
</evidence>
<dbReference type="STRING" id="573413.Spirs_2709"/>
<evidence type="ECO:0000256" key="6">
    <source>
        <dbReference type="ARBA" id="ARBA00022989"/>
    </source>
</evidence>
<evidence type="ECO:0000256" key="2">
    <source>
        <dbReference type="ARBA" id="ARBA00007935"/>
    </source>
</evidence>
<evidence type="ECO:0000313" key="10">
    <source>
        <dbReference type="Proteomes" id="UP000002318"/>
    </source>
</evidence>
<dbReference type="eggNOG" id="COG0609">
    <property type="taxonomic scope" value="Bacteria"/>
</dbReference>
<comment type="subcellular location">
    <subcellularLocation>
        <location evidence="1">Cell membrane</location>
        <topology evidence="1">Multi-pass membrane protein</topology>
    </subcellularLocation>
</comment>
<evidence type="ECO:0000313" key="9">
    <source>
        <dbReference type="EMBL" id="ADK81816.1"/>
    </source>
</evidence>
<reference evidence="9 10" key="1">
    <citation type="journal article" date="2010" name="Stand. Genomic Sci.">
        <title>Complete genome sequence of Spirochaeta smaragdinae type strain (SEBR 4228).</title>
        <authorList>
            <person name="Mavromatis K."/>
            <person name="Yasawong M."/>
            <person name="Chertkov O."/>
            <person name="Lapidus A."/>
            <person name="Lucas S."/>
            <person name="Nolan M."/>
            <person name="Del Rio T.G."/>
            <person name="Tice H."/>
            <person name="Cheng J.F."/>
            <person name="Pitluck S."/>
            <person name="Liolios K."/>
            <person name="Ivanova N."/>
            <person name="Tapia R."/>
            <person name="Han C."/>
            <person name="Bruce D."/>
            <person name="Goodwin L."/>
            <person name="Pati A."/>
            <person name="Chen A."/>
            <person name="Palaniappan K."/>
            <person name="Land M."/>
            <person name="Hauser L."/>
            <person name="Chang Y.J."/>
            <person name="Jeffries C.D."/>
            <person name="Detter J.C."/>
            <person name="Rohde M."/>
            <person name="Brambilla E."/>
            <person name="Spring S."/>
            <person name="Goker M."/>
            <person name="Sikorski J."/>
            <person name="Woyke T."/>
            <person name="Bristow J."/>
            <person name="Eisen J.A."/>
            <person name="Markowitz V."/>
            <person name="Hugenholtz P."/>
            <person name="Klenk H.P."/>
            <person name="Kyrpides N.C."/>
        </authorList>
    </citation>
    <scope>NUCLEOTIDE SEQUENCE [LARGE SCALE GENOMIC DNA]</scope>
    <source>
        <strain evidence="10">DSM 11293 / JCM 15392 / SEBR 4228</strain>
    </source>
</reference>
<keyword evidence="3" id="KW-0813">Transport</keyword>
<dbReference type="OrthoDB" id="9792889at2"/>
<dbReference type="PANTHER" id="PTHR30472:SF70">
    <property type="entry name" value="MOLYBDATE IMPORT SYSTEM PERMEASE PROTEIN MOLB"/>
    <property type="match status" value="1"/>
</dbReference>
<keyword evidence="5 8" id="KW-0812">Transmembrane</keyword>
<dbReference type="Proteomes" id="UP000002318">
    <property type="component" value="Chromosome"/>
</dbReference>
<keyword evidence="4" id="KW-1003">Cell membrane</keyword>
<dbReference type="SUPFAM" id="SSF81345">
    <property type="entry name" value="ABC transporter involved in vitamin B12 uptake, BtuC"/>
    <property type="match status" value="1"/>
</dbReference>
<dbReference type="InterPro" id="IPR037294">
    <property type="entry name" value="ABC_BtuC-like"/>
</dbReference>